<comment type="similarity">
    <text evidence="4">Belongs to the tRNA nucleotidyltransferase/poly(A) polymerase family.</text>
</comment>
<dbReference type="Pfam" id="PF01743">
    <property type="entry name" value="PolyA_pol"/>
    <property type="match status" value="1"/>
</dbReference>
<keyword evidence="7" id="KW-0548">Nucleotidyltransferase</keyword>
<keyword evidence="1 4" id="KW-0808">Transferase</keyword>
<dbReference type="GO" id="GO:0001680">
    <property type="term" value="P:tRNA 3'-terminal CCA addition"/>
    <property type="evidence" value="ECO:0007669"/>
    <property type="project" value="TreeGrafter"/>
</dbReference>
<evidence type="ECO:0000313" key="8">
    <source>
        <dbReference type="Proteomes" id="UP000002019"/>
    </source>
</evidence>
<evidence type="ECO:0000256" key="1">
    <source>
        <dbReference type="ARBA" id="ARBA00022679"/>
    </source>
</evidence>
<keyword evidence="8" id="KW-1185">Reference proteome</keyword>
<accession>B0VFS2</accession>
<dbReference type="Gene3D" id="3.30.460.10">
    <property type="entry name" value="Beta Polymerase, domain 2"/>
    <property type="match status" value="1"/>
</dbReference>
<dbReference type="GO" id="GO:0003723">
    <property type="term" value="F:RNA binding"/>
    <property type="evidence" value="ECO:0007669"/>
    <property type="project" value="UniProtKB-KW"/>
</dbReference>
<dbReference type="PANTHER" id="PTHR13734">
    <property type="entry name" value="TRNA-NUCLEOTIDYLTRANSFERASE"/>
    <property type="match status" value="1"/>
</dbReference>
<dbReference type="SUPFAM" id="SSF81891">
    <property type="entry name" value="Poly A polymerase C-terminal region-like"/>
    <property type="match status" value="1"/>
</dbReference>
<evidence type="ECO:0000256" key="2">
    <source>
        <dbReference type="ARBA" id="ARBA00022741"/>
    </source>
</evidence>
<dbReference type="Proteomes" id="UP000002019">
    <property type="component" value="Chromosome"/>
</dbReference>
<dbReference type="EC" id="2.7.7.25" evidence="7"/>
<reference evidence="7 8" key="1">
    <citation type="journal article" date="2008" name="J. Bacteriol.">
        <title>'Candidatus Cloacamonas acidaminovorans': genome sequence reconstruction provides a first glimpse of a new bacterial division.</title>
        <authorList>
            <person name="Pelletier E."/>
            <person name="Kreimeyer A."/>
            <person name="Bocs S."/>
            <person name="Rouy Z."/>
            <person name="Gyapay G."/>
            <person name="Chouari R."/>
            <person name="Riviere D."/>
            <person name="Ganesan A."/>
            <person name="Daegelen P."/>
            <person name="Sghir A."/>
            <person name="Cohen G.N."/>
            <person name="Medigue C."/>
            <person name="Weissenbach J."/>
            <person name="Le Paslier D."/>
        </authorList>
    </citation>
    <scope>NUCLEOTIDE SEQUENCE [LARGE SCALE GENOMIC DNA]</scope>
    <source>
        <strain evidence="8">Evry</strain>
    </source>
</reference>
<evidence type="ECO:0000256" key="4">
    <source>
        <dbReference type="RuleBase" id="RU003953"/>
    </source>
</evidence>
<dbReference type="eggNOG" id="COG0617">
    <property type="taxonomic scope" value="Bacteria"/>
</dbReference>
<dbReference type="HOGENOM" id="CLU_1169037_0_0_0"/>
<dbReference type="Gene3D" id="1.10.3090.10">
    <property type="entry name" value="cca-adding enzyme, domain 2"/>
    <property type="match status" value="1"/>
</dbReference>
<dbReference type="AlphaFoldDB" id="B0VFS2"/>
<feature type="domain" description="Poly A polymerase head" evidence="5">
    <location>
        <begin position="24"/>
        <end position="153"/>
    </location>
</feature>
<gene>
    <name evidence="7" type="ordered locus">CLOAM1677</name>
</gene>
<dbReference type="InterPro" id="IPR002646">
    <property type="entry name" value="PolA_pol_head_dom"/>
</dbReference>
<name>B0VFS2_CLOAI</name>
<dbReference type="PANTHER" id="PTHR13734:SF5">
    <property type="entry name" value="CCA TRNA NUCLEOTIDYLTRANSFERASE, MITOCHONDRIAL"/>
    <property type="match status" value="1"/>
</dbReference>
<dbReference type="GO" id="GO:0016779">
    <property type="term" value="F:nucleotidyltransferase activity"/>
    <property type="evidence" value="ECO:0007669"/>
    <property type="project" value="UniProtKB-KW"/>
</dbReference>
<dbReference type="RefSeq" id="WP_015425371.1">
    <property type="nucleotide sequence ID" value="NC_020449.1"/>
</dbReference>
<dbReference type="STRING" id="459349.CLOAM1677"/>
<dbReference type="GO" id="GO:0000166">
    <property type="term" value="F:nucleotide binding"/>
    <property type="evidence" value="ECO:0007669"/>
    <property type="project" value="UniProtKB-KW"/>
</dbReference>
<dbReference type="Pfam" id="PF12627">
    <property type="entry name" value="PolyA_pol_RNAbd"/>
    <property type="match status" value="1"/>
</dbReference>
<evidence type="ECO:0000259" key="6">
    <source>
        <dbReference type="Pfam" id="PF12627"/>
    </source>
</evidence>
<organism evidence="7 8">
    <name type="scientific">Cloacimonas acidaminovorans (strain Evry)</name>
    <dbReference type="NCBI Taxonomy" id="459349"/>
    <lineage>
        <taxon>Bacteria</taxon>
        <taxon>Pseudomonadati</taxon>
        <taxon>Candidatus Cloacimonadota</taxon>
        <taxon>Candidatus Cloacimonadia</taxon>
        <taxon>Candidatus Cloacimonadales</taxon>
        <taxon>Candidatus Cloacimonadaceae</taxon>
        <taxon>Candidatus Cloacimonas</taxon>
    </lineage>
</organism>
<keyword evidence="3 4" id="KW-0694">RNA-binding</keyword>
<evidence type="ECO:0000259" key="5">
    <source>
        <dbReference type="Pfam" id="PF01743"/>
    </source>
</evidence>
<dbReference type="OrthoDB" id="9805698at2"/>
<dbReference type="SUPFAM" id="SSF81301">
    <property type="entry name" value="Nucleotidyltransferase"/>
    <property type="match status" value="1"/>
</dbReference>
<protein>
    <submittedName>
        <fullName evidence="7">PolyA polymerase</fullName>
        <ecNumber evidence="7">2.7.7.25</ecNumber>
    </submittedName>
</protein>
<dbReference type="EMBL" id="CU466930">
    <property type="protein sequence ID" value="CAO81513.1"/>
    <property type="molecule type" value="Genomic_DNA"/>
</dbReference>
<proteinExistence type="inferred from homology"/>
<dbReference type="CDD" id="cd05398">
    <property type="entry name" value="NT_ClassII-CCAase"/>
    <property type="match status" value="1"/>
</dbReference>
<dbReference type="InterPro" id="IPR043519">
    <property type="entry name" value="NT_sf"/>
</dbReference>
<feature type="domain" description="tRNA nucleotidyltransferase/poly(A) polymerase RNA and SrmB- binding" evidence="6">
    <location>
        <begin position="180"/>
        <end position="219"/>
    </location>
</feature>
<evidence type="ECO:0000256" key="3">
    <source>
        <dbReference type="ARBA" id="ARBA00022884"/>
    </source>
</evidence>
<keyword evidence="2" id="KW-0547">Nucleotide-binding</keyword>
<evidence type="ECO:0000313" key="7">
    <source>
        <dbReference type="EMBL" id="CAO81513.1"/>
    </source>
</evidence>
<dbReference type="KEGG" id="caci:CLOAM1677"/>
<dbReference type="InterPro" id="IPR032828">
    <property type="entry name" value="PolyA_RNA-bd"/>
</dbReference>
<sequence length="237" mass="27113">MNLKELRLFLRELIQDSEFADKSYFAGGCVRDFILDPDATLKGDVDICVELPEGGIALAQYLQNRLQASELVIHKSFGTASLLYKNLQLEFVATRKEQYFPNNRYPKVEFGTLVDDVLRRDFTINALLMAITTGEILDLCQKGLNDLQQGIIRTVKDPNLSFTEDPLRMLRALQFAMRFNFSIEEKTFKAMRKNAPALKILSHRAIQNELQKIPESQKSKAKQLIANLGWEIILPLF</sequence>